<dbReference type="Proteomes" id="UP000184383">
    <property type="component" value="Unassembled WGS sequence"/>
</dbReference>
<evidence type="ECO:0000259" key="2">
    <source>
        <dbReference type="Pfam" id="PF24883"/>
    </source>
</evidence>
<accession>A0A1L9RC71</accession>
<evidence type="ECO:0000313" key="5">
    <source>
        <dbReference type="Proteomes" id="UP000184383"/>
    </source>
</evidence>
<gene>
    <name evidence="4" type="ORF">ASPWEDRAFT_44664</name>
</gene>
<keyword evidence="1" id="KW-0677">Repeat</keyword>
<evidence type="ECO:0000259" key="3">
    <source>
        <dbReference type="Pfam" id="PF25053"/>
    </source>
</evidence>
<organism evidence="4 5">
    <name type="scientific">Aspergillus wentii DTO 134E9</name>
    <dbReference type="NCBI Taxonomy" id="1073089"/>
    <lineage>
        <taxon>Eukaryota</taxon>
        <taxon>Fungi</taxon>
        <taxon>Dikarya</taxon>
        <taxon>Ascomycota</taxon>
        <taxon>Pezizomycotina</taxon>
        <taxon>Eurotiomycetes</taxon>
        <taxon>Eurotiomycetidae</taxon>
        <taxon>Eurotiales</taxon>
        <taxon>Aspergillaceae</taxon>
        <taxon>Aspergillus</taxon>
        <taxon>Aspergillus subgen. Cremei</taxon>
    </lineage>
</organism>
<sequence>MVLDPMTALSVATSVVQFVDFGTKLISKSREIYKSADGVLADHAEQAAVSSKLADLTRRLSTFADGYETKLSSAEKALQEVALDCLQVANEFGCAIDQLMVNGKHRKWKSLRQALKSVWKKEEMEERLVRLDRLRQLVIVHLLVVINEGQGKSFAGITHDVNRMESRIVAGVCQSIGEMKQQVDDLSETLSKLAKEQSNDRHDHSEEIIAKGQLVDRWLEQNQAALSHIIENANVKNAQEKRLSYQQKVLDSLYFGNIDDRQNMIDQKAQVTLNWVFDPPSEMPLQWTVPSWLHSSNGLYWVSGKAGSGKSTMMKWILHEDQTRSILESWAGDRRLLVAQYFFWSSGTDIQKSLLGLLRSLLYELLRQWPDAIPYISPARWRSYDLDLAHFPTWTNADLVFSIRNFFRHVSPSASVCIFIDGLDELDGDDDQRLEVIHLLKELSGYPHVKLCISSRPWEIFKDAFASCPNLRLEDLTRKDIENYINGKVQANETFQLLRQNEDDLCCQLVNEIIDKAQGVWLWVVLVVRSLLRGLRNQDTATDLLDRLREIPEEVEKCLLQMFSKIESDYRLKALKLLKISLNSPPGLSLMTCCFMDEESLSGRETPGFPYSMPIEVLPEDEVMEWLKLTDSRVNIVCLGLLETIYRPNHHLFFRHGVEFLHRTARDFLADCNTQKLIGMESVASFNVNEFMCKALLAQIKISHPTRLLLADFMYYAARLEDESGSPQRLLDHLNHVLDLQRDQDYSDDSLPNCSVKEWRCDNQGPVPLLSVAIQYGLTRYAKDHLTLSPALVMKQPDRPLLDYALRRRIYSTSLGQAEQLDHPVGGSRDQPDVELVRMILEQGGDPNKAFGNSTVWRYFLEFLDIFSADLQSLDEKEKEPWIEVTELMIRHGAVRVLETETVIPRQSTGRTRVNLSQRRLLARRSVSAAFGEEEAARLDLLSWWLNATGQNLVRRVSRTMSSLF</sequence>
<dbReference type="OrthoDB" id="443402at2759"/>
<dbReference type="RefSeq" id="XP_040686188.1">
    <property type="nucleotide sequence ID" value="XM_040836314.1"/>
</dbReference>
<dbReference type="Gene3D" id="3.40.50.300">
    <property type="entry name" value="P-loop containing nucleotide triphosphate hydrolases"/>
    <property type="match status" value="1"/>
</dbReference>
<feature type="domain" description="Nephrocystin 3-like N-terminal" evidence="2">
    <location>
        <begin position="291"/>
        <end position="456"/>
    </location>
</feature>
<name>A0A1L9RC71_ASPWE</name>
<dbReference type="InterPro" id="IPR056693">
    <property type="entry name" value="DUF7791"/>
</dbReference>
<proteinExistence type="predicted"/>
<keyword evidence="5" id="KW-1185">Reference proteome</keyword>
<dbReference type="PANTHER" id="PTHR10039">
    <property type="entry name" value="AMELOGENIN"/>
    <property type="match status" value="1"/>
</dbReference>
<dbReference type="EMBL" id="KV878215">
    <property type="protein sequence ID" value="OJJ32511.1"/>
    <property type="molecule type" value="Genomic_DNA"/>
</dbReference>
<dbReference type="VEuPathDB" id="FungiDB:ASPWEDRAFT_44664"/>
<protein>
    <submittedName>
        <fullName evidence="4">Uncharacterized protein</fullName>
    </submittedName>
</protein>
<dbReference type="STRING" id="1073089.A0A1L9RC71"/>
<dbReference type="SUPFAM" id="SSF52540">
    <property type="entry name" value="P-loop containing nucleoside triphosphate hydrolases"/>
    <property type="match status" value="1"/>
</dbReference>
<reference evidence="5" key="1">
    <citation type="journal article" date="2017" name="Genome Biol.">
        <title>Comparative genomics reveals high biological diversity and specific adaptations in the industrially and medically important fungal genus Aspergillus.</title>
        <authorList>
            <person name="de Vries R.P."/>
            <person name="Riley R."/>
            <person name="Wiebenga A."/>
            <person name="Aguilar-Osorio G."/>
            <person name="Amillis S."/>
            <person name="Uchima C.A."/>
            <person name="Anderluh G."/>
            <person name="Asadollahi M."/>
            <person name="Askin M."/>
            <person name="Barry K."/>
            <person name="Battaglia E."/>
            <person name="Bayram O."/>
            <person name="Benocci T."/>
            <person name="Braus-Stromeyer S.A."/>
            <person name="Caldana C."/>
            <person name="Canovas D."/>
            <person name="Cerqueira G.C."/>
            <person name="Chen F."/>
            <person name="Chen W."/>
            <person name="Choi C."/>
            <person name="Clum A."/>
            <person name="Dos Santos R.A."/>
            <person name="Damasio A.R."/>
            <person name="Diallinas G."/>
            <person name="Emri T."/>
            <person name="Fekete E."/>
            <person name="Flipphi M."/>
            <person name="Freyberg S."/>
            <person name="Gallo A."/>
            <person name="Gournas C."/>
            <person name="Habgood R."/>
            <person name="Hainaut M."/>
            <person name="Harispe M.L."/>
            <person name="Henrissat B."/>
            <person name="Hilden K.S."/>
            <person name="Hope R."/>
            <person name="Hossain A."/>
            <person name="Karabika E."/>
            <person name="Karaffa L."/>
            <person name="Karanyi Z."/>
            <person name="Krasevec N."/>
            <person name="Kuo A."/>
            <person name="Kusch H."/>
            <person name="LaButti K."/>
            <person name="Lagendijk E.L."/>
            <person name="Lapidus A."/>
            <person name="Levasseur A."/>
            <person name="Lindquist E."/>
            <person name="Lipzen A."/>
            <person name="Logrieco A.F."/>
            <person name="MacCabe A."/>
            <person name="Maekelae M.R."/>
            <person name="Malavazi I."/>
            <person name="Melin P."/>
            <person name="Meyer V."/>
            <person name="Mielnichuk N."/>
            <person name="Miskei M."/>
            <person name="Molnar A.P."/>
            <person name="Mule G."/>
            <person name="Ngan C.Y."/>
            <person name="Orejas M."/>
            <person name="Orosz E."/>
            <person name="Ouedraogo J.P."/>
            <person name="Overkamp K.M."/>
            <person name="Park H.-S."/>
            <person name="Perrone G."/>
            <person name="Piumi F."/>
            <person name="Punt P.J."/>
            <person name="Ram A.F."/>
            <person name="Ramon A."/>
            <person name="Rauscher S."/>
            <person name="Record E."/>
            <person name="Riano-Pachon D.M."/>
            <person name="Robert V."/>
            <person name="Roehrig J."/>
            <person name="Ruller R."/>
            <person name="Salamov A."/>
            <person name="Salih N.S."/>
            <person name="Samson R.A."/>
            <person name="Sandor E."/>
            <person name="Sanguinetti M."/>
            <person name="Schuetze T."/>
            <person name="Sepcic K."/>
            <person name="Shelest E."/>
            <person name="Sherlock G."/>
            <person name="Sophianopoulou V."/>
            <person name="Squina F.M."/>
            <person name="Sun H."/>
            <person name="Susca A."/>
            <person name="Todd R.B."/>
            <person name="Tsang A."/>
            <person name="Unkles S.E."/>
            <person name="van de Wiele N."/>
            <person name="van Rossen-Uffink D."/>
            <person name="Oliveira J.V."/>
            <person name="Vesth T.C."/>
            <person name="Visser J."/>
            <person name="Yu J.-H."/>
            <person name="Zhou M."/>
            <person name="Andersen M.R."/>
            <person name="Archer D.B."/>
            <person name="Baker S.E."/>
            <person name="Benoit I."/>
            <person name="Brakhage A.A."/>
            <person name="Braus G.H."/>
            <person name="Fischer R."/>
            <person name="Frisvad J.C."/>
            <person name="Goldman G.H."/>
            <person name="Houbraken J."/>
            <person name="Oakley B."/>
            <person name="Pocsi I."/>
            <person name="Scazzocchio C."/>
            <person name="Seiboth B."/>
            <person name="vanKuyk P.A."/>
            <person name="Wortman J."/>
            <person name="Dyer P.S."/>
            <person name="Grigoriev I.V."/>
        </authorList>
    </citation>
    <scope>NUCLEOTIDE SEQUENCE [LARGE SCALE GENOMIC DNA]</scope>
    <source>
        <strain evidence="5">DTO 134E9</strain>
    </source>
</reference>
<feature type="domain" description="DUF7791" evidence="3">
    <location>
        <begin position="565"/>
        <end position="707"/>
    </location>
</feature>
<dbReference type="InterPro" id="IPR056884">
    <property type="entry name" value="NPHP3-like_N"/>
</dbReference>
<evidence type="ECO:0000313" key="4">
    <source>
        <dbReference type="EMBL" id="OJJ32511.1"/>
    </source>
</evidence>
<dbReference type="PANTHER" id="PTHR10039:SF5">
    <property type="entry name" value="NACHT DOMAIN-CONTAINING PROTEIN"/>
    <property type="match status" value="1"/>
</dbReference>
<dbReference type="InterPro" id="IPR027417">
    <property type="entry name" value="P-loop_NTPase"/>
</dbReference>
<evidence type="ECO:0000256" key="1">
    <source>
        <dbReference type="ARBA" id="ARBA00022737"/>
    </source>
</evidence>
<dbReference type="Pfam" id="PF24883">
    <property type="entry name" value="NPHP3_N"/>
    <property type="match status" value="1"/>
</dbReference>
<dbReference type="AlphaFoldDB" id="A0A1L9RC71"/>
<dbReference type="Pfam" id="PF25053">
    <property type="entry name" value="DUF7791"/>
    <property type="match status" value="1"/>
</dbReference>
<dbReference type="GeneID" id="63752162"/>